<evidence type="ECO:0000313" key="7">
    <source>
        <dbReference type="EMBL" id="OLP61146.1"/>
    </source>
</evidence>
<dbReference type="FunFam" id="1.10.10.60:FF:000141">
    <property type="entry name" value="TetR family transcriptional regulator"/>
    <property type="match status" value="1"/>
</dbReference>
<organism evidence="7 8">
    <name type="scientific">Xaviernesmea oryzae</name>
    <dbReference type="NCBI Taxonomy" id="464029"/>
    <lineage>
        <taxon>Bacteria</taxon>
        <taxon>Pseudomonadati</taxon>
        <taxon>Pseudomonadota</taxon>
        <taxon>Alphaproteobacteria</taxon>
        <taxon>Hyphomicrobiales</taxon>
        <taxon>Rhizobiaceae</taxon>
        <taxon>Rhizobium/Agrobacterium group</taxon>
        <taxon>Xaviernesmea</taxon>
    </lineage>
</organism>
<name>A0A1Q9AZM1_9HYPH</name>
<dbReference type="InterPro" id="IPR023772">
    <property type="entry name" value="DNA-bd_HTH_TetR-type_CS"/>
</dbReference>
<dbReference type="EMBL" id="MKIP01000034">
    <property type="protein sequence ID" value="OLP61146.1"/>
    <property type="molecule type" value="Genomic_DNA"/>
</dbReference>
<keyword evidence="1" id="KW-0805">Transcription regulation</keyword>
<evidence type="ECO:0000256" key="2">
    <source>
        <dbReference type="ARBA" id="ARBA00023125"/>
    </source>
</evidence>
<evidence type="ECO:0000259" key="6">
    <source>
        <dbReference type="PROSITE" id="PS50977"/>
    </source>
</evidence>
<dbReference type="PROSITE" id="PS01081">
    <property type="entry name" value="HTH_TETR_1"/>
    <property type="match status" value="1"/>
</dbReference>
<dbReference type="GO" id="GO:0000976">
    <property type="term" value="F:transcription cis-regulatory region binding"/>
    <property type="evidence" value="ECO:0007669"/>
    <property type="project" value="TreeGrafter"/>
</dbReference>
<dbReference type="PRINTS" id="PR00455">
    <property type="entry name" value="HTHTETR"/>
</dbReference>
<feature type="domain" description="HTH tetR-type" evidence="6">
    <location>
        <begin position="24"/>
        <end position="84"/>
    </location>
</feature>
<dbReference type="AlphaFoldDB" id="A0A1Q9AZM1"/>
<dbReference type="InterPro" id="IPR050109">
    <property type="entry name" value="HTH-type_TetR-like_transc_reg"/>
</dbReference>
<dbReference type="Pfam" id="PF00440">
    <property type="entry name" value="TetR_N"/>
    <property type="match status" value="1"/>
</dbReference>
<keyword evidence="3" id="KW-0804">Transcription</keyword>
<feature type="region of interest" description="Disordered" evidence="5">
    <location>
        <begin position="1"/>
        <end position="24"/>
    </location>
</feature>
<dbReference type="PANTHER" id="PTHR30055:SF146">
    <property type="entry name" value="HTH-TYPE TRANSCRIPTIONAL DUAL REGULATOR CECR"/>
    <property type="match status" value="1"/>
</dbReference>
<feature type="DNA-binding region" description="H-T-H motif" evidence="4">
    <location>
        <begin position="47"/>
        <end position="66"/>
    </location>
</feature>
<evidence type="ECO:0000256" key="5">
    <source>
        <dbReference type="SAM" id="MobiDB-lite"/>
    </source>
</evidence>
<sequence>MALRAPVQDEDQAGSGRRVAGADPAKREQILAGAKRVFMSVGFDAASMNDIAREAGVSKGTIYVYFDNKEDLFCRLIEEERARFVRNVKDTLNDQAPIQHTLTGFGIRFATHVCSESTICAMRSVLSVKERMPQLTKRFFSATPENVYTVLKSFLDRQVDAGRLEIDDVELAARQFIDLCTAGVFKRRLFGDLAVPPDEDEIARMVASAVRLFTVGYAPSAQGYEREQRHA</sequence>
<dbReference type="InterPro" id="IPR001647">
    <property type="entry name" value="HTH_TetR"/>
</dbReference>
<proteinExistence type="predicted"/>
<accession>A0A1Q9AZM1</accession>
<gene>
    <name evidence="7" type="ORF">BJF93_02585</name>
</gene>
<dbReference type="Gene3D" id="1.10.10.60">
    <property type="entry name" value="Homeodomain-like"/>
    <property type="match status" value="1"/>
</dbReference>
<comment type="caution">
    <text evidence="7">The sequence shown here is derived from an EMBL/GenBank/DDBJ whole genome shotgun (WGS) entry which is preliminary data.</text>
</comment>
<dbReference type="Gene3D" id="1.10.357.10">
    <property type="entry name" value="Tetracycline Repressor, domain 2"/>
    <property type="match status" value="1"/>
</dbReference>
<evidence type="ECO:0000256" key="1">
    <source>
        <dbReference type="ARBA" id="ARBA00023015"/>
    </source>
</evidence>
<evidence type="ECO:0000256" key="3">
    <source>
        <dbReference type="ARBA" id="ARBA00023163"/>
    </source>
</evidence>
<dbReference type="Proteomes" id="UP000186364">
    <property type="component" value="Unassembled WGS sequence"/>
</dbReference>
<dbReference type="PROSITE" id="PS50977">
    <property type="entry name" value="HTH_TETR_2"/>
    <property type="match status" value="1"/>
</dbReference>
<evidence type="ECO:0000313" key="8">
    <source>
        <dbReference type="Proteomes" id="UP000186364"/>
    </source>
</evidence>
<keyword evidence="8" id="KW-1185">Reference proteome</keyword>
<reference evidence="7 8" key="1">
    <citation type="submission" date="2016-09" db="EMBL/GenBank/DDBJ databases">
        <title>Rhizobium sp. nov., a novel species isolated from the rice rhizosphere.</title>
        <authorList>
            <person name="Zhao J."/>
            <person name="Zhang X."/>
        </authorList>
    </citation>
    <scope>NUCLEOTIDE SEQUENCE [LARGE SCALE GENOMIC DNA]</scope>
    <source>
        <strain evidence="7 8">1.7048</strain>
    </source>
</reference>
<protein>
    <submittedName>
        <fullName evidence="7">TetR family transcriptional regulator</fullName>
    </submittedName>
</protein>
<keyword evidence="2 4" id="KW-0238">DNA-binding</keyword>
<evidence type="ECO:0000256" key="4">
    <source>
        <dbReference type="PROSITE-ProRule" id="PRU00335"/>
    </source>
</evidence>
<dbReference type="PANTHER" id="PTHR30055">
    <property type="entry name" value="HTH-TYPE TRANSCRIPTIONAL REGULATOR RUTR"/>
    <property type="match status" value="1"/>
</dbReference>
<dbReference type="Pfam" id="PF14246">
    <property type="entry name" value="TetR_C_7"/>
    <property type="match status" value="1"/>
</dbReference>
<dbReference type="GO" id="GO:0003700">
    <property type="term" value="F:DNA-binding transcription factor activity"/>
    <property type="evidence" value="ECO:0007669"/>
    <property type="project" value="TreeGrafter"/>
</dbReference>
<dbReference type="SUPFAM" id="SSF46689">
    <property type="entry name" value="Homeodomain-like"/>
    <property type="match status" value="1"/>
</dbReference>
<dbReference type="InterPro" id="IPR039536">
    <property type="entry name" value="TetR_C_Proteobacteria"/>
</dbReference>
<dbReference type="InterPro" id="IPR009057">
    <property type="entry name" value="Homeodomain-like_sf"/>
</dbReference>
<dbReference type="OrthoDB" id="9816431at2"/>